<feature type="transmembrane region" description="Helical" evidence="5">
    <location>
        <begin position="48"/>
        <end position="69"/>
    </location>
</feature>
<dbReference type="Gene3D" id="1.20.1250.20">
    <property type="entry name" value="MFS general substrate transporter like domains"/>
    <property type="match status" value="2"/>
</dbReference>
<proteinExistence type="predicted"/>
<accession>A0ABU1MUN9</accession>
<keyword evidence="2 5" id="KW-0812">Transmembrane</keyword>
<evidence type="ECO:0000256" key="1">
    <source>
        <dbReference type="ARBA" id="ARBA00004141"/>
    </source>
</evidence>
<reference evidence="7 8" key="1">
    <citation type="submission" date="2023-07" db="EMBL/GenBank/DDBJ databases">
        <title>Sorghum-associated microbial communities from plants grown in Nebraska, USA.</title>
        <authorList>
            <person name="Schachtman D."/>
        </authorList>
    </citation>
    <scope>NUCLEOTIDE SEQUENCE [LARGE SCALE GENOMIC DNA]</scope>
    <source>
        <strain evidence="7 8">DS2154</strain>
    </source>
</reference>
<dbReference type="InterPro" id="IPR036259">
    <property type="entry name" value="MFS_trans_sf"/>
</dbReference>
<feature type="transmembrane region" description="Helical" evidence="5">
    <location>
        <begin position="301"/>
        <end position="318"/>
    </location>
</feature>
<comment type="caution">
    <text evidence="7">The sequence shown here is derived from an EMBL/GenBank/DDBJ whole genome shotgun (WGS) entry which is preliminary data.</text>
</comment>
<dbReference type="PROSITE" id="PS50850">
    <property type="entry name" value="MFS"/>
    <property type="match status" value="1"/>
</dbReference>
<evidence type="ECO:0000256" key="5">
    <source>
        <dbReference type="SAM" id="Phobius"/>
    </source>
</evidence>
<comment type="subcellular location">
    <subcellularLocation>
        <location evidence="1">Membrane</location>
        <topology evidence="1">Multi-pass membrane protein</topology>
    </subcellularLocation>
</comment>
<evidence type="ECO:0000256" key="4">
    <source>
        <dbReference type="ARBA" id="ARBA00023136"/>
    </source>
</evidence>
<feature type="transmembrane region" description="Helical" evidence="5">
    <location>
        <begin position="266"/>
        <end position="289"/>
    </location>
</feature>
<keyword evidence="4 5" id="KW-0472">Membrane</keyword>
<feature type="transmembrane region" description="Helical" evidence="5">
    <location>
        <begin position="357"/>
        <end position="379"/>
    </location>
</feature>
<organism evidence="7 8">
    <name type="scientific">Caulobacter rhizosphaerae</name>
    <dbReference type="NCBI Taxonomy" id="2010972"/>
    <lineage>
        <taxon>Bacteria</taxon>
        <taxon>Pseudomonadati</taxon>
        <taxon>Pseudomonadota</taxon>
        <taxon>Alphaproteobacteria</taxon>
        <taxon>Caulobacterales</taxon>
        <taxon>Caulobacteraceae</taxon>
        <taxon>Caulobacter</taxon>
    </lineage>
</organism>
<evidence type="ECO:0000313" key="8">
    <source>
        <dbReference type="Proteomes" id="UP001262754"/>
    </source>
</evidence>
<feature type="transmembrane region" description="Helical" evidence="5">
    <location>
        <begin position="7"/>
        <end position="25"/>
    </location>
</feature>
<evidence type="ECO:0000256" key="3">
    <source>
        <dbReference type="ARBA" id="ARBA00022989"/>
    </source>
</evidence>
<keyword evidence="8" id="KW-1185">Reference proteome</keyword>
<dbReference type="Proteomes" id="UP001262754">
    <property type="component" value="Unassembled WGS sequence"/>
</dbReference>
<evidence type="ECO:0000259" key="6">
    <source>
        <dbReference type="PROSITE" id="PS50850"/>
    </source>
</evidence>
<feature type="transmembrane region" description="Helical" evidence="5">
    <location>
        <begin position="76"/>
        <end position="95"/>
    </location>
</feature>
<dbReference type="Pfam" id="PF07690">
    <property type="entry name" value="MFS_1"/>
    <property type="match status" value="1"/>
</dbReference>
<feature type="transmembrane region" description="Helical" evidence="5">
    <location>
        <begin position="236"/>
        <end position="254"/>
    </location>
</feature>
<dbReference type="InterPro" id="IPR050382">
    <property type="entry name" value="MFS_Na/Anion_cotransporter"/>
</dbReference>
<dbReference type="PANTHER" id="PTHR11662">
    <property type="entry name" value="SOLUTE CARRIER FAMILY 17"/>
    <property type="match status" value="1"/>
</dbReference>
<protein>
    <submittedName>
        <fullName evidence="7">ACS family hexuronate transporter-like MFS transporter</fullName>
    </submittedName>
</protein>
<feature type="transmembrane region" description="Helical" evidence="5">
    <location>
        <begin position="324"/>
        <end position="345"/>
    </location>
</feature>
<evidence type="ECO:0000256" key="2">
    <source>
        <dbReference type="ARBA" id="ARBA00022692"/>
    </source>
</evidence>
<dbReference type="CDD" id="cd17319">
    <property type="entry name" value="MFS_ExuT_GudP_like"/>
    <property type="match status" value="1"/>
</dbReference>
<sequence>MNGKIRALRWWMIGLVMLGAVLNYLTRSTLGVAAPTVLADLHIGPKEYSWITGAFQLGVMLQPLCGYVLDSIGLKLGFALFATAWSLITMAHGLAGNWQALLGLRGALGVAEGCAQPAGMKAVATWFPARERGLAGGAFNIGASMGSVLAPPLVAWSILVWNWRAAFLVAGALGLAWVALWLLAYQSPDKHKALSDAERDLIAAGQEAHLEDAGTRPSLLSLLARRNFWGIALPRFLADPTWGTLSFWIPLYLTTVRHFDLKQIALFAWLPFVAADIGCLFGPAVVLFLQKRGVSLVNARRGAFTLGAVLMTGMMFVGRVESPYAAIALLCLGGFAHQTLSVTVITLSSDLFRKNQVATVAGMAGFFANLGVLVFSLLIGGLVASVGYDPFFVALGVLDLAGAVLLWTLVRDPAITSPGPPNTRPVTVPAL</sequence>
<dbReference type="RefSeq" id="WP_310029146.1">
    <property type="nucleotide sequence ID" value="NZ_JAVDRL010000002.1"/>
</dbReference>
<dbReference type="InterPro" id="IPR011701">
    <property type="entry name" value="MFS"/>
</dbReference>
<feature type="domain" description="Major facilitator superfamily (MFS) profile" evidence="6">
    <location>
        <begin position="12"/>
        <end position="414"/>
    </location>
</feature>
<feature type="transmembrane region" description="Helical" evidence="5">
    <location>
        <begin position="165"/>
        <end position="185"/>
    </location>
</feature>
<dbReference type="SUPFAM" id="SSF103473">
    <property type="entry name" value="MFS general substrate transporter"/>
    <property type="match status" value="1"/>
</dbReference>
<dbReference type="InterPro" id="IPR020846">
    <property type="entry name" value="MFS_dom"/>
</dbReference>
<feature type="transmembrane region" description="Helical" evidence="5">
    <location>
        <begin position="391"/>
        <end position="410"/>
    </location>
</feature>
<keyword evidence="3 5" id="KW-1133">Transmembrane helix</keyword>
<evidence type="ECO:0000313" key="7">
    <source>
        <dbReference type="EMBL" id="MDR6529910.1"/>
    </source>
</evidence>
<name>A0ABU1MUN9_9CAUL</name>
<dbReference type="EMBL" id="JAVDRL010000002">
    <property type="protein sequence ID" value="MDR6529910.1"/>
    <property type="molecule type" value="Genomic_DNA"/>
</dbReference>
<dbReference type="PANTHER" id="PTHR11662:SF285">
    <property type="entry name" value="HEXURONATE TRANSPORTER"/>
    <property type="match status" value="1"/>
</dbReference>
<gene>
    <name evidence="7" type="ORF">J2800_000634</name>
</gene>